<proteinExistence type="predicted"/>
<name>A0A6A3WPN3_9STRA</name>
<comment type="caution">
    <text evidence="2">The sequence shown here is derived from an EMBL/GenBank/DDBJ whole genome shotgun (WGS) entry which is preliminary data.</text>
</comment>
<evidence type="ECO:0000256" key="1">
    <source>
        <dbReference type="SAM" id="MobiDB-lite"/>
    </source>
</evidence>
<dbReference type="Proteomes" id="UP000433483">
    <property type="component" value="Unassembled WGS sequence"/>
</dbReference>
<sequence>MRLTPGGQPKGKSGGAGCENQGKSRRKGGGGETKLPVLGKRRWGDDVEMRVSVESNSAEVDMGLGTVYVSMGTPKNASPDVTPELKGASMMAQCGSTATGGDAGAEEKLPIPAGVGR</sequence>
<keyword evidence="3" id="KW-1185">Reference proteome</keyword>
<feature type="compositionally biased region" description="Gly residues" evidence="1">
    <location>
        <begin position="8"/>
        <end position="17"/>
    </location>
</feature>
<protein>
    <submittedName>
        <fullName evidence="2">Uncharacterized protein</fullName>
    </submittedName>
</protein>
<feature type="region of interest" description="Disordered" evidence="1">
    <location>
        <begin position="1"/>
        <end position="39"/>
    </location>
</feature>
<accession>A0A6A3WPN3</accession>
<organism evidence="2 3">
    <name type="scientific">Phytophthora fragariae</name>
    <dbReference type="NCBI Taxonomy" id="53985"/>
    <lineage>
        <taxon>Eukaryota</taxon>
        <taxon>Sar</taxon>
        <taxon>Stramenopiles</taxon>
        <taxon>Oomycota</taxon>
        <taxon>Peronosporomycetes</taxon>
        <taxon>Peronosporales</taxon>
        <taxon>Peronosporaceae</taxon>
        <taxon>Phytophthora</taxon>
    </lineage>
</organism>
<feature type="region of interest" description="Disordered" evidence="1">
    <location>
        <begin position="95"/>
        <end position="117"/>
    </location>
</feature>
<evidence type="ECO:0000313" key="3">
    <source>
        <dbReference type="Proteomes" id="UP000433483"/>
    </source>
</evidence>
<evidence type="ECO:0000313" key="2">
    <source>
        <dbReference type="EMBL" id="KAE9188908.1"/>
    </source>
</evidence>
<dbReference type="EMBL" id="QXGB01001555">
    <property type="protein sequence ID" value="KAE9188908.1"/>
    <property type="molecule type" value="Genomic_DNA"/>
</dbReference>
<reference evidence="2 3" key="1">
    <citation type="submission" date="2018-08" db="EMBL/GenBank/DDBJ databases">
        <title>Genomic investigation of the strawberry pathogen Phytophthora fragariae indicates pathogenicity is determined by transcriptional variation in three key races.</title>
        <authorList>
            <person name="Adams T.M."/>
            <person name="Armitage A.D."/>
            <person name="Sobczyk M.K."/>
            <person name="Bates H.J."/>
            <person name="Dunwell J.M."/>
            <person name="Nellist C.F."/>
            <person name="Harrison R.J."/>
        </authorList>
    </citation>
    <scope>NUCLEOTIDE SEQUENCE [LARGE SCALE GENOMIC DNA]</scope>
    <source>
        <strain evidence="2 3">NOV-27</strain>
    </source>
</reference>
<gene>
    <name evidence="2" type="ORF">PF005_g19869</name>
</gene>
<dbReference type="AlphaFoldDB" id="A0A6A3WPN3"/>